<proteinExistence type="predicted"/>
<dbReference type="Pfam" id="PF10066">
    <property type="entry name" value="DUF2304"/>
    <property type="match status" value="1"/>
</dbReference>
<name>A0A1T2KV51_9GAMM</name>
<feature type="transmembrane region" description="Helical" evidence="2">
    <location>
        <begin position="6"/>
        <end position="22"/>
    </location>
</feature>
<gene>
    <name evidence="3" type="ORF">BOW51_05605</name>
</gene>
<feature type="coiled-coil region" evidence="1">
    <location>
        <begin position="85"/>
        <end position="112"/>
    </location>
</feature>
<sequence length="120" mass="13532">MPIITTKTIIIIAIFAILYMLFIARKTARRQLDLYDLVMLSAVAIVPIIFATFPQLAYWLAGIVGVGFPFVVMFGILFAILFIFVHRLTVKIHQLESDNRLLLQELSLLSQAIDHNDDAG</sequence>
<evidence type="ECO:0000313" key="4">
    <source>
        <dbReference type="Proteomes" id="UP000190896"/>
    </source>
</evidence>
<feature type="transmembrane region" description="Helical" evidence="2">
    <location>
        <begin position="59"/>
        <end position="85"/>
    </location>
</feature>
<reference evidence="3 4" key="1">
    <citation type="submission" date="2016-11" db="EMBL/GenBank/DDBJ databases">
        <title>Mixed transmission modes and dynamic genome evolution in an obligate animal-bacterial symbiosis.</title>
        <authorList>
            <person name="Russell S.L."/>
            <person name="Corbett-Detig R.B."/>
            <person name="Cavanaugh C.M."/>
        </authorList>
    </citation>
    <scope>NUCLEOTIDE SEQUENCE [LARGE SCALE GENOMIC DNA]</scope>
    <source>
        <strain evidence="3">Se-Cadez</strain>
    </source>
</reference>
<accession>A0A1T2KV51</accession>
<evidence type="ECO:0000256" key="2">
    <source>
        <dbReference type="SAM" id="Phobius"/>
    </source>
</evidence>
<dbReference type="AlphaFoldDB" id="A0A1T2KV51"/>
<comment type="caution">
    <text evidence="3">The sequence shown here is derived from an EMBL/GenBank/DDBJ whole genome shotgun (WGS) entry which is preliminary data.</text>
</comment>
<protein>
    <recommendedName>
        <fullName evidence="5">DUF2304 domain-containing protein</fullName>
    </recommendedName>
</protein>
<keyword evidence="2" id="KW-0812">Transmembrane</keyword>
<feature type="transmembrane region" description="Helical" evidence="2">
    <location>
        <begin position="34"/>
        <end position="53"/>
    </location>
</feature>
<keyword evidence="4" id="KW-1185">Reference proteome</keyword>
<evidence type="ECO:0000313" key="3">
    <source>
        <dbReference type="EMBL" id="OOZ36748.1"/>
    </source>
</evidence>
<dbReference type="EMBL" id="MPRJ01000027">
    <property type="protein sequence ID" value="OOZ36748.1"/>
    <property type="molecule type" value="Genomic_DNA"/>
</dbReference>
<evidence type="ECO:0008006" key="5">
    <source>
        <dbReference type="Google" id="ProtNLM"/>
    </source>
</evidence>
<organism evidence="3 4">
    <name type="scientific">Solemya velesiana gill symbiont</name>
    <dbReference type="NCBI Taxonomy" id="1918948"/>
    <lineage>
        <taxon>Bacteria</taxon>
        <taxon>Pseudomonadati</taxon>
        <taxon>Pseudomonadota</taxon>
        <taxon>Gammaproteobacteria</taxon>
        <taxon>sulfur-oxidizing symbionts</taxon>
    </lineage>
</organism>
<dbReference type="InterPro" id="IPR019277">
    <property type="entry name" value="DUF2304"/>
</dbReference>
<keyword evidence="1" id="KW-0175">Coiled coil</keyword>
<dbReference type="Proteomes" id="UP000190896">
    <property type="component" value="Unassembled WGS sequence"/>
</dbReference>
<dbReference type="RefSeq" id="WP_078486615.1">
    <property type="nucleotide sequence ID" value="NZ_MPRJ01000027.1"/>
</dbReference>
<keyword evidence="2" id="KW-0472">Membrane</keyword>
<evidence type="ECO:0000256" key="1">
    <source>
        <dbReference type="SAM" id="Coils"/>
    </source>
</evidence>
<keyword evidence="2" id="KW-1133">Transmembrane helix</keyword>